<protein>
    <submittedName>
        <fullName evidence="1">Uncharacterized protein</fullName>
    </submittedName>
</protein>
<evidence type="ECO:0000313" key="1">
    <source>
        <dbReference type="EMBL" id="QJA54157.1"/>
    </source>
</evidence>
<dbReference type="AlphaFoldDB" id="A0A6H2A3K8"/>
<organism evidence="1">
    <name type="scientific">viral metagenome</name>
    <dbReference type="NCBI Taxonomy" id="1070528"/>
    <lineage>
        <taxon>unclassified sequences</taxon>
        <taxon>metagenomes</taxon>
        <taxon>organismal metagenomes</taxon>
    </lineage>
</organism>
<dbReference type="EMBL" id="MT144481">
    <property type="protein sequence ID" value="QJA54157.1"/>
    <property type="molecule type" value="Genomic_DNA"/>
</dbReference>
<dbReference type="EMBL" id="MT145010">
    <property type="protein sequence ID" value="QJI02544.1"/>
    <property type="molecule type" value="Genomic_DNA"/>
</dbReference>
<name>A0A6H2A3K8_9ZZZZ</name>
<reference evidence="1" key="1">
    <citation type="submission" date="2020-03" db="EMBL/GenBank/DDBJ databases">
        <title>The deep terrestrial virosphere.</title>
        <authorList>
            <person name="Holmfeldt K."/>
            <person name="Nilsson E."/>
            <person name="Simone D."/>
            <person name="Lopez-Fernandez M."/>
            <person name="Wu X."/>
            <person name="de Brujin I."/>
            <person name="Lundin D."/>
            <person name="Andersson A."/>
            <person name="Bertilsson S."/>
            <person name="Dopson M."/>
        </authorList>
    </citation>
    <scope>NUCLEOTIDE SEQUENCE</scope>
    <source>
        <strain evidence="1">TM448A04431</strain>
        <strain evidence="2">TM448B03322</strain>
    </source>
</reference>
<proteinExistence type="predicted"/>
<gene>
    <name evidence="1" type="ORF">TM448A04431_0009</name>
    <name evidence="2" type="ORF">TM448B03322_0011</name>
</gene>
<accession>A0A6H2A3K8</accession>
<sequence>MGIMKAQEELEELGIERCVECNEPTGNAGKGEDSFYVPANGRGPFCEACFDKELNKLRRESQPESCMGINSWND</sequence>
<evidence type="ECO:0000313" key="2">
    <source>
        <dbReference type="EMBL" id="QJI02544.1"/>
    </source>
</evidence>